<dbReference type="SUPFAM" id="SSF49879">
    <property type="entry name" value="SMAD/FHA domain"/>
    <property type="match status" value="1"/>
</dbReference>
<keyword evidence="13" id="KW-0560">Oxidoreductase</keyword>
<dbReference type="EMBL" id="RXIC02000023">
    <property type="protein sequence ID" value="KAB1214710.1"/>
    <property type="molecule type" value="Genomic_DNA"/>
</dbReference>
<evidence type="ECO:0000256" key="3">
    <source>
        <dbReference type="ARBA" id="ARBA00004972"/>
    </source>
</evidence>
<proteinExistence type="predicted"/>
<dbReference type="CDD" id="cd22702">
    <property type="entry name" value="FHA_ZEP-like"/>
    <property type="match status" value="1"/>
</dbReference>
<dbReference type="EC" id="1.14.15.21" evidence="5"/>
<feature type="region of interest" description="Disordered" evidence="14">
    <location>
        <begin position="650"/>
        <end position="680"/>
    </location>
</feature>
<evidence type="ECO:0000256" key="1">
    <source>
        <dbReference type="ARBA" id="ARBA00001974"/>
    </source>
</evidence>
<dbReference type="GO" id="GO:0052662">
    <property type="term" value="F:zeaxanthin epoxidase activity"/>
    <property type="evidence" value="ECO:0007669"/>
    <property type="project" value="UniProtKB-EC"/>
</dbReference>
<accession>A0A6A1VVT2</accession>
<keyword evidence="12" id="KW-0809">Transit peptide</keyword>
<comment type="caution">
    <text evidence="16">The sequence shown here is derived from an EMBL/GenBank/DDBJ whole genome shotgun (WGS) entry which is preliminary data.</text>
</comment>
<dbReference type="Gene3D" id="3.50.50.60">
    <property type="entry name" value="FAD/NAD(P)-binding domain"/>
    <property type="match status" value="1"/>
</dbReference>
<keyword evidence="10" id="KW-0274">FAD</keyword>
<evidence type="ECO:0000256" key="11">
    <source>
        <dbReference type="ARBA" id="ARBA00022865"/>
    </source>
</evidence>
<dbReference type="PANTHER" id="PTHR46496">
    <property type="match status" value="1"/>
</dbReference>
<dbReference type="GO" id="GO:0016020">
    <property type="term" value="C:membrane"/>
    <property type="evidence" value="ECO:0007669"/>
    <property type="project" value="InterPro"/>
</dbReference>
<evidence type="ECO:0000256" key="4">
    <source>
        <dbReference type="ARBA" id="ARBA00005134"/>
    </source>
</evidence>
<dbReference type="GO" id="GO:0009507">
    <property type="term" value="C:chloroplast"/>
    <property type="evidence" value="ECO:0007669"/>
    <property type="project" value="UniProtKB-SubCell"/>
</dbReference>
<comment type="subcellular location">
    <subcellularLocation>
        <location evidence="2">Plastid</location>
        <location evidence="2">Chloroplast</location>
    </subcellularLocation>
</comment>
<dbReference type="AlphaFoldDB" id="A0A6A1VVT2"/>
<dbReference type="PIRSF" id="PIRSF036989">
    <property type="entry name" value="Zeaxanthin_epoxidase"/>
    <property type="match status" value="1"/>
</dbReference>
<dbReference type="InterPro" id="IPR008984">
    <property type="entry name" value="SMAD_FHA_dom_sf"/>
</dbReference>
<evidence type="ECO:0000256" key="2">
    <source>
        <dbReference type="ARBA" id="ARBA00004229"/>
    </source>
</evidence>
<dbReference type="GO" id="GO:0071949">
    <property type="term" value="F:FAD binding"/>
    <property type="evidence" value="ECO:0007669"/>
    <property type="project" value="InterPro"/>
</dbReference>
<feature type="compositionally biased region" description="Polar residues" evidence="14">
    <location>
        <begin position="653"/>
        <end position="674"/>
    </location>
</feature>
<dbReference type="PRINTS" id="PR00420">
    <property type="entry name" value="RNGMNOXGNASE"/>
</dbReference>
<dbReference type="PANTHER" id="PTHR46496:SF1">
    <property type="entry name" value="ZEAXANTHIN EPOXIDASE, CHLOROPLASTIC"/>
    <property type="match status" value="1"/>
</dbReference>
<evidence type="ECO:0000256" key="14">
    <source>
        <dbReference type="SAM" id="MobiDB-lite"/>
    </source>
</evidence>
<dbReference type="InterPro" id="IPR000253">
    <property type="entry name" value="FHA_dom"/>
</dbReference>
<dbReference type="InterPro" id="IPR017079">
    <property type="entry name" value="Zeaxanthin_epoxidase"/>
</dbReference>
<evidence type="ECO:0000256" key="12">
    <source>
        <dbReference type="ARBA" id="ARBA00022946"/>
    </source>
</evidence>
<evidence type="ECO:0000256" key="6">
    <source>
        <dbReference type="ARBA" id="ARBA00015103"/>
    </source>
</evidence>
<evidence type="ECO:0000313" key="17">
    <source>
        <dbReference type="Proteomes" id="UP000516437"/>
    </source>
</evidence>
<organism evidence="16 17">
    <name type="scientific">Morella rubra</name>
    <name type="common">Chinese bayberry</name>
    <dbReference type="NCBI Taxonomy" id="262757"/>
    <lineage>
        <taxon>Eukaryota</taxon>
        <taxon>Viridiplantae</taxon>
        <taxon>Streptophyta</taxon>
        <taxon>Embryophyta</taxon>
        <taxon>Tracheophyta</taxon>
        <taxon>Spermatophyta</taxon>
        <taxon>Magnoliopsida</taxon>
        <taxon>eudicotyledons</taxon>
        <taxon>Gunneridae</taxon>
        <taxon>Pentapetalae</taxon>
        <taxon>rosids</taxon>
        <taxon>fabids</taxon>
        <taxon>Fagales</taxon>
        <taxon>Myricaceae</taxon>
        <taxon>Morella</taxon>
    </lineage>
</organism>
<dbReference type="Pfam" id="PF00498">
    <property type="entry name" value="FHA"/>
    <property type="match status" value="1"/>
</dbReference>
<dbReference type="PROSITE" id="PS50006">
    <property type="entry name" value="FHA_DOMAIN"/>
    <property type="match status" value="1"/>
</dbReference>
<feature type="domain" description="FHA" evidence="15">
    <location>
        <begin position="574"/>
        <end position="608"/>
    </location>
</feature>
<comment type="pathway">
    <text evidence="4">Plant hormone biosynthesis; abscisate biosynthesis.</text>
</comment>
<dbReference type="SUPFAM" id="SSF51905">
    <property type="entry name" value="FAD/NAD(P)-binding domain"/>
    <property type="match status" value="1"/>
</dbReference>
<dbReference type="UniPathway" id="UPA00090"/>
<dbReference type="Gene3D" id="2.60.200.20">
    <property type="match status" value="1"/>
</dbReference>
<keyword evidence="9" id="KW-0934">Plastid</keyword>
<reference evidence="16 17" key="1">
    <citation type="journal article" date="2019" name="Plant Biotechnol. J.">
        <title>The red bayberry genome and genetic basis of sex determination.</title>
        <authorList>
            <person name="Jia H.M."/>
            <person name="Jia H.J."/>
            <person name="Cai Q.L."/>
            <person name="Wang Y."/>
            <person name="Zhao H.B."/>
            <person name="Yang W.F."/>
            <person name="Wang G.Y."/>
            <person name="Li Y.H."/>
            <person name="Zhan D.L."/>
            <person name="Shen Y.T."/>
            <person name="Niu Q.F."/>
            <person name="Chang L."/>
            <person name="Qiu J."/>
            <person name="Zhao L."/>
            <person name="Xie H.B."/>
            <person name="Fu W.Y."/>
            <person name="Jin J."/>
            <person name="Li X.W."/>
            <person name="Jiao Y."/>
            <person name="Zhou C.C."/>
            <person name="Tu T."/>
            <person name="Chai C.Y."/>
            <person name="Gao J.L."/>
            <person name="Fan L.J."/>
            <person name="van de Weg E."/>
            <person name="Wang J.Y."/>
            <person name="Gao Z.S."/>
        </authorList>
    </citation>
    <scope>NUCLEOTIDE SEQUENCE [LARGE SCALE GENOMIC DNA]</scope>
    <source>
        <tissue evidence="16">Leaves</tissue>
    </source>
</reference>
<evidence type="ECO:0000256" key="7">
    <source>
        <dbReference type="ARBA" id="ARBA00022528"/>
    </source>
</evidence>
<evidence type="ECO:0000256" key="5">
    <source>
        <dbReference type="ARBA" id="ARBA00012097"/>
    </source>
</evidence>
<evidence type="ECO:0000256" key="9">
    <source>
        <dbReference type="ARBA" id="ARBA00022640"/>
    </source>
</evidence>
<keyword evidence="11" id="KW-0937">Abscisic acid biosynthesis</keyword>
<evidence type="ECO:0000256" key="8">
    <source>
        <dbReference type="ARBA" id="ARBA00022630"/>
    </source>
</evidence>
<dbReference type="Pfam" id="PF01494">
    <property type="entry name" value="FAD_binding_3"/>
    <property type="match status" value="2"/>
</dbReference>
<keyword evidence="17" id="KW-1185">Reference proteome</keyword>
<dbReference type="GO" id="GO:0009688">
    <property type="term" value="P:abscisic acid biosynthetic process"/>
    <property type="evidence" value="ECO:0007669"/>
    <property type="project" value="UniProtKB-UniPathway"/>
</dbReference>
<keyword evidence="8" id="KW-0285">Flavoprotein</keyword>
<evidence type="ECO:0000256" key="10">
    <source>
        <dbReference type="ARBA" id="ARBA00022827"/>
    </source>
</evidence>
<protein>
    <recommendedName>
        <fullName evidence="6">Zeaxanthin epoxidase, chloroplastic</fullName>
        <ecNumber evidence="5">1.14.15.21</ecNumber>
    </recommendedName>
</protein>
<dbReference type="OrthoDB" id="655030at2759"/>
<evidence type="ECO:0000256" key="13">
    <source>
        <dbReference type="ARBA" id="ARBA00023002"/>
    </source>
</evidence>
<dbReference type="Proteomes" id="UP000516437">
    <property type="component" value="Chromosome 5"/>
</dbReference>
<comment type="pathway">
    <text evidence="3">Hormone biosynthesis.</text>
</comment>
<keyword evidence="7" id="KW-0150">Chloroplast</keyword>
<evidence type="ECO:0000313" key="16">
    <source>
        <dbReference type="EMBL" id="KAB1214710.1"/>
    </source>
</evidence>
<evidence type="ECO:0000259" key="15">
    <source>
        <dbReference type="PROSITE" id="PS50006"/>
    </source>
</evidence>
<comment type="cofactor">
    <cofactor evidence="1">
        <name>FAD</name>
        <dbReference type="ChEBI" id="CHEBI:57692"/>
    </cofactor>
</comment>
<dbReference type="InterPro" id="IPR036188">
    <property type="entry name" value="FAD/NAD-bd_sf"/>
</dbReference>
<gene>
    <name evidence="16" type="ORF">CJ030_MR5G003275</name>
</gene>
<sequence>MASSLVFNSINSSTTVFSKTDLPVMVSKDFPVEFTPYINCNYFFKTRKYKNKLAQVKATVAEATTVPPLTQSAGEQRQKLRILVAGGGIGGLVLALAAKRKGFDVVVFEKDMSAIRGEGQYRGPIQIQSNALAALEAIDLEVAEEVMKAGCITGDRINGLVDGVSGNWVSKDVALYKMWSSTSFVKAYAVGEDVVINESNVINFEDNGDKVTVMLENGQCYEGDLLVGADGIWSKVRKNLFGPTEAVYSGYTCYTGIADFVPADIESVGYRVFLGHKQYFVSSDVGGGKMQWYGFYKEPPGGVDSPRGKKDRLLKIFGGWCDNVIDLILATDEDAILRRDIYDRTPILTWGKGRVTLLGDSVHAMQPNLGQGGCMAIEDGYQLALELEKAWKQSIELGTPMDIVSSLKRYEDARRLRVAVIHGLARMAAFMASTYKAYLGVGLGPLSFLTKFRIPHPGRVGGRVFIDLGMPLMLSWVLGGNSSKLEGRSPCCRLSDKANDQLRRWFEDDDALERVVNGEWFLLPCGKESPLQPICLSRDESKPCIIGSIAQQDFPGTSIAIPLPQVKTRSFFLPQVSEMHARVSYKDGAFFVTDLRSEHGTWIADNEERRYRVPPNFPTRFRPSEVIEFGTDKKAAFRVKVIRSSPKIAEESGTLQTSRENYTSNINTSVMNPSEPTPTRLPLRMRCRLHVRERTVSAREGGGLGRWDSHVTRATVGSGGGGSDRWSIYCGE</sequence>
<dbReference type="InterPro" id="IPR002938">
    <property type="entry name" value="FAD-bd"/>
</dbReference>
<name>A0A6A1VVT2_9ROSI</name>